<dbReference type="PANTHER" id="PTHR24421:SF10">
    <property type="entry name" value="NITRATE_NITRITE SENSOR PROTEIN NARQ"/>
    <property type="match status" value="1"/>
</dbReference>
<dbReference type="InterPro" id="IPR036890">
    <property type="entry name" value="HATPase_C_sf"/>
</dbReference>
<dbReference type="PANTHER" id="PTHR24421">
    <property type="entry name" value="NITRATE/NITRITE SENSOR PROTEIN NARX-RELATED"/>
    <property type="match status" value="1"/>
</dbReference>
<reference evidence="12 13" key="1">
    <citation type="submission" date="2020-07" db="EMBL/GenBank/DDBJ databases">
        <title>Facklamia lactis sp. nov., isolated from raw milk.</title>
        <authorList>
            <person name="Doll E.V."/>
            <person name="Huptas C."/>
            <person name="Staib L."/>
            <person name="Wenning M."/>
            <person name="Scherer S."/>
        </authorList>
    </citation>
    <scope>NUCLEOTIDE SEQUENCE [LARGE SCALE GENOMIC DNA]</scope>
    <source>
        <strain evidence="12 13">DSM 111018</strain>
    </source>
</reference>
<dbReference type="CDD" id="cd16917">
    <property type="entry name" value="HATPase_UhpB-NarQ-NarX-like"/>
    <property type="match status" value="1"/>
</dbReference>
<comment type="catalytic activity">
    <reaction evidence="1">
        <text>ATP + protein L-histidine = ADP + protein N-phospho-L-histidine.</text>
        <dbReference type="EC" id="2.7.13.3"/>
    </reaction>
</comment>
<feature type="transmembrane region" description="Helical" evidence="9">
    <location>
        <begin position="6"/>
        <end position="36"/>
    </location>
</feature>
<evidence type="ECO:0000256" key="6">
    <source>
        <dbReference type="ARBA" id="ARBA00022777"/>
    </source>
</evidence>
<keyword evidence="8" id="KW-0902">Two-component regulatory system</keyword>
<evidence type="ECO:0000256" key="8">
    <source>
        <dbReference type="ARBA" id="ARBA00023012"/>
    </source>
</evidence>
<feature type="transmembrane region" description="Helical" evidence="9">
    <location>
        <begin position="48"/>
        <end position="65"/>
    </location>
</feature>
<comment type="caution">
    <text evidence="12">The sequence shown here is derived from an EMBL/GenBank/DDBJ whole genome shotgun (WGS) entry which is preliminary data.</text>
</comment>
<evidence type="ECO:0000256" key="1">
    <source>
        <dbReference type="ARBA" id="ARBA00000085"/>
    </source>
</evidence>
<dbReference type="SUPFAM" id="SSF55874">
    <property type="entry name" value="ATPase domain of HSP90 chaperone/DNA topoisomerase II/histidine kinase"/>
    <property type="match status" value="1"/>
</dbReference>
<dbReference type="Gene3D" id="3.30.565.10">
    <property type="entry name" value="Histidine kinase-like ATPase, C-terminal domain"/>
    <property type="match status" value="1"/>
</dbReference>
<feature type="domain" description="Histidine kinase/HSP90-like ATPase" evidence="10">
    <location>
        <begin position="285"/>
        <end position="369"/>
    </location>
</feature>
<keyword evidence="3" id="KW-0597">Phosphoprotein</keyword>
<accession>A0ABS0LUA6</accession>
<evidence type="ECO:0000259" key="10">
    <source>
        <dbReference type="Pfam" id="PF02518"/>
    </source>
</evidence>
<sequence>MRPIQYLLILISFLLSYAIQNFWSGPIIIYLLLVLIHQIKWYYTHNRPFVILFLFFSYLILFLKFKMDPHFDFFLLLVYIIDLYSILEEKKALIAGLISLLILFIYSFFQSIIIDPSHLAFYLCAWAFIHLIAKLKREQKDLREKSFQWQIQENELRTQQAHIIAQEKTLQEVRTLQERNRLSRDIHDSAGHVLSTVIIQLDAIALLSQDHLPQVAEMAHHLRDFTQKGLQEVRQIVHSMKPIHYDRVSFIEKLQQIMDDFQNHSHIHLLFYYNDALFSLTHEQQETLYRAVQEFLANTAKHAHASQIQINMHFTDKSLIFTMEDNGRGTDQIVPSVGLTGLQERIELVGGKLQHFTSKGKGFRTRIVLYRKD</sequence>
<name>A0ABS0LUA6_9LACT</name>
<keyword evidence="13" id="KW-1185">Reference proteome</keyword>
<evidence type="ECO:0000256" key="4">
    <source>
        <dbReference type="ARBA" id="ARBA00022679"/>
    </source>
</evidence>
<dbReference type="RefSeq" id="WP_197115873.1">
    <property type="nucleotide sequence ID" value="NZ_JACBXQ010000005.1"/>
</dbReference>
<dbReference type="Proteomes" id="UP000721415">
    <property type="component" value="Unassembled WGS sequence"/>
</dbReference>
<evidence type="ECO:0000256" key="9">
    <source>
        <dbReference type="SAM" id="Phobius"/>
    </source>
</evidence>
<dbReference type="Pfam" id="PF07730">
    <property type="entry name" value="HisKA_3"/>
    <property type="match status" value="1"/>
</dbReference>
<keyword evidence="4" id="KW-0808">Transferase</keyword>
<keyword evidence="9" id="KW-0812">Transmembrane</keyword>
<keyword evidence="6 12" id="KW-0418">Kinase</keyword>
<keyword evidence="7" id="KW-0067">ATP-binding</keyword>
<evidence type="ECO:0000256" key="3">
    <source>
        <dbReference type="ARBA" id="ARBA00022553"/>
    </source>
</evidence>
<feature type="transmembrane region" description="Helical" evidence="9">
    <location>
        <begin position="71"/>
        <end position="87"/>
    </location>
</feature>
<dbReference type="Gene3D" id="1.20.5.1930">
    <property type="match status" value="1"/>
</dbReference>
<gene>
    <name evidence="12" type="ORF">HZY91_08650</name>
</gene>
<evidence type="ECO:0000259" key="11">
    <source>
        <dbReference type="Pfam" id="PF07730"/>
    </source>
</evidence>
<evidence type="ECO:0000256" key="7">
    <source>
        <dbReference type="ARBA" id="ARBA00022840"/>
    </source>
</evidence>
<dbReference type="EMBL" id="JACBXQ010000005">
    <property type="protein sequence ID" value="MBG9986956.1"/>
    <property type="molecule type" value="Genomic_DNA"/>
</dbReference>
<dbReference type="InterPro" id="IPR003594">
    <property type="entry name" value="HATPase_dom"/>
</dbReference>
<evidence type="ECO:0000313" key="13">
    <source>
        <dbReference type="Proteomes" id="UP000721415"/>
    </source>
</evidence>
<keyword evidence="5" id="KW-0547">Nucleotide-binding</keyword>
<evidence type="ECO:0000256" key="2">
    <source>
        <dbReference type="ARBA" id="ARBA00012438"/>
    </source>
</evidence>
<dbReference type="GO" id="GO:0016301">
    <property type="term" value="F:kinase activity"/>
    <property type="evidence" value="ECO:0007669"/>
    <property type="project" value="UniProtKB-KW"/>
</dbReference>
<dbReference type="Pfam" id="PF02518">
    <property type="entry name" value="HATPase_c"/>
    <property type="match status" value="1"/>
</dbReference>
<evidence type="ECO:0000313" key="12">
    <source>
        <dbReference type="EMBL" id="MBG9986956.1"/>
    </source>
</evidence>
<feature type="transmembrane region" description="Helical" evidence="9">
    <location>
        <begin position="119"/>
        <end position="135"/>
    </location>
</feature>
<feature type="transmembrane region" description="Helical" evidence="9">
    <location>
        <begin position="94"/>
        <end position="113"/>
    </location>
</feature>
<keyword evidence="9" id="KW-0472">Membrane</keyword>
<proteinExistence type="predicted"/>
<feature type="domain" description="Signal transduction histidine kinase subgroup 3 dimerisation and phosphoacceptor" evidence="11">
    <location>
        <begin position="178"/>
        <end position="242"/>
    </location>
</feature>
<evidence type="ECO:0000256" key="5">
    <source>
        <dbReference type="ARBA" id="ARBA00022741"/>
    </source>
</evidence>
<dbReference type="InterPro" id="IPR050482">
    <property type="entry name" value="Sensor_HK_TwoCompSys"/>
</dbReference>
<protein>
    <recommendedName>
        <fullName evidence="2">histidine kinase</fullName>
        <ecNumber evidence="2">2.7.13.3</ecNumber>
    </recommendedName>
</protein>
<organism evidence="12 13">
    <name type="scientific">Facklamia lactis</name>
    <dbReference type="NCBI Taxonomy" id="2749967"/>
    <lineage>
        <taxon>Bacteria</taxon>
        <taxon>Bacillati</taxon>
        <taxon>Bacillota</taxon>
        <taxon>Bacilli</taxon>
        <taxon>Lactobacillales</taxon>
        <taxon>Aerococcaceae</taxon>
        <taxon>Facklamia</taxon>
    </lineage>
</organism>
<dbReference type="EC" id="2.7.13.3" evidence="2"/>
<dbReference type="InterPro" id="IPR011712">
    <property type="entry name" value="Sig_transdc_His_kin_sub3_dim/P"/>
</dbReference>
<keyword evidence="9" id="KW-1133">Transmembrane helix</keyword>